<feature type="transmembrane region" description="Helical" evidence="9">
    <location>
        <begin position="426"/>
        <end position="446"/>
    </location>
</feature>
<reference evidence="10 11" key="1">
    <citation type="submission" date="2021-01" db="EMBL/GenBank/DDBJ databases">
        <title>Whole genome shotgun sequence of Catellatospora coxensis NBRC 107359.</title>
        <authorList>
            <person name="Komaki H."/>
            <person name="Tamura T."/>
        </authorList>
    </citation>
    <scope>NUCLEOTIDE SEQUENCE [LARGE SCALE GENOMIC DNA]</scope>
    <source>
        <strain evidence="10 11">NBRC 107359</strain>
    </source>
</reference>
<keyword evidence="4 9" id="KW-0812">Transmembrane</keyword>
<evidence type="ECO:0000256" key="6">
    <source>
        <dbReference type="ARBA" id="ARBA00023136"/>
    </source>
</evidence>
<proteinExistence type="inferred from homology"/>
<feature type="transmembrane region" description="Helical" evidence="9">
    <location>
        <begin position="372"/>
        <end position="391"/>
    </location>
</feature>
<evidence type="ECO:0000313" key="10">
    <source>
        <dbReference type="EMBL" id="GIG09815.1"/>
    </source>
</evidence>
<dbReference type="Proteomes" id="UP000630887">
    <property type="component" value="Unassembled WGS sequence"/>
</dbReference>
<evidence type="ECO:0000256" key="9">
    <source>
        <dbReference type="SAM" id="Phobius"/>
    </source>
</evidence>
<feature type="transmembrane region" description="Helical" evidence="9">
    <location>
        <begin position="277"/>
        <end position="300"/>
    </location>
</feature>
<dbReference type="InterPro" id="IPR001734">
    <property type="entry name" value="Na/solute_symporter"/>
</dbReference>
<dbReference type="CDD" id="cd10322">
    <property type="entry name" value="SLC5sbd"/>
    <property type="match status" value="1"/>
</dbReference>
<feature type="compositionally biased region" description="Low complexity" evidence="8">
    <location>
        <begin position="519"/>
        <end position="528"/>
    </location>
</feature>
<protein>
    <submittedName>
        <fullName evidence="10">Solute:Na+ symporter, SSS family protein</fullName>
    </submittedName>
</protein>
<keyword evidence="11" id="KW-1185">Reference proteome</keyword>
<comment type="similarity">
    <text evidence="2 7">Belongs to the sodium:solute symporter (SSF) (TC 2.A.21) family.</text>
</comment>
<feature type="transmembrane region" description="Helical" evidence="9">
    <location>
        <begin position="320"/>
        <end position="351"/>
    </location>
</feature>
<dbReference type="GO" id="GO:0022857">
    <property type="term" value="F:transmembrane transporter activity"/>
    <property type="evidence" value="ECO:0007669"/>
    <property type="project" value="InterPro"/>
</dbReference>
<accession>A0A8J3KZP4</accession>
<dbReference type="Gene3D" id="1.20.1730.10">
    <property type="entry name" value="Sodium/glucose cotransporter"/>
    <property type="match status" value="1"/>
</dbReference>
<keyword evidence="3" id="KW-0813">Transport</keyword>
<keyword evidence="5 9" id="KW-1133">Transmembrane helix</keyword>
<feature type="transmembrane region" description="Helical" evidence="9">
    <location>
        <begin position="73"/>
        <end position="97"/>
    </location>
</feature>
<feature type="transmembrane region" description="Helical" evidence="9">
    <location>
        <begin position="477"/>
        <end position="499"/>
    </location>
</feature>
<dbReference type="PANTHER" id="PTHR48086:SF8">
    <property type="entry name" value="MONOCARBOXYLIC ACID PERMEASE"/>
    <property type="match status" value="1"/>
</dbReference>
<dbReference type="AlphaFoldDB" id="A0A8J3KZP4"/>
<evidence type="ECO:0000313" key="11">
    <source>
        <dbReference type="Proteomes" id="UP000630887"/>
    </source>
</evidence>
<keyword evidence="6 9" id="KW-0472">Membrane</keyword>
<feature type="transmembrane region" description="Helical" evidence="9">
    <location>
        <begin position="192"/>
        <end position="214"/>
    </location>
</feature>
<evidence type="ECO:0000256" key="7">
    <source>
        <dbReference type="RuleBase" id="RU362091"/>
    </source>
</evidence>
<evidence type="ECO:0000256" key="4">
    <source>
        <dbReference type="ARBA" id="ARBA00022692"/>
    </source>
</evidence>
<feature type="transmembrane region" description="Helical" evidence="9">
    <location>
        <begin position="126"/>
        <end position="150"/>
    </location>
</feature>
<dbReference type="GO" id="GO:0005886">
    <property type="term" value="C:plasma membrane"/>
    <property type="evidence" value="ECO:0007669"/>
    <property type="project" value="TreeGrafter"/>
</dbReference>
<organism evidence="10 11">
    <name type="scientific">Catellatospora coxensis</name>
    <dbReference type="NCBI Taxonomy" id="310354"/>
    <lineage>
        <taxon>Bacteria</taxon>
        <taxon>Bacillati</taxon>
        <taxon>Actinomycetota</taxon>
        <taxon>Actinomycetes</taxon>
        <taxon>Micromonosporales</taxon>
        <taxon>Micromonosporaceae</taxon>
        <taxon>Catellatospora</taxon>
    </lineage>
</organism>
<feature type="transmembrane region" description="Helical" evidence="9">
    <location>
        <begin position="397"/>
        <end position="419"/>
    </location>
</feature>
<dbReference type="InterPro" id="IPR050277">
    <property type="entry name" value="Sodium:Solute_Symporter"/>
</dbReference>
<feature type="transmembrane region" description="Helical" evidence="9">
    <location>
        <begin position="162"/>
        <end position="180"/>
    </location>
</feature>
<dbReference type="Pfam" id="PF00474">
    <property type="entry name" value="SSF"/>
    <property type="match status" value="1"/>
</dbReference>
<gene>
    <name evidence="10" type="ORF">Cco03nite_65150</name>
</gene>
<dbReference type="InterPro" id="IPR038377">
    <property type="entry name" value="Na/Glc_symporter_sf"/>
</dbReference>
<dbReference type="PANTHER" id="PTHR48086">
    <property type="entry name" value="SODIUM/PROLINE SYMPORTER-RELATED"/>
    <property type="match status" value="1"/>
</dbReference>
<evidence type="ECO:0000256" key="2">
    <source>
        <dbReference type="ARBA" id="ARBA00006434"/>
    </source>
</evidence>
<comment type="caution">
    <text evidence="10">The sequence shown here is derived from an EMBL/GenBank/DDBJ whole genome shotgun (WGS) entry which is preliminary data.</text>
</comment>
<evidence type="ECO:0000256" key="8">
    <source>
        <dbReference type="SAM" id="MobiDB-lite"/>
    </source>
</evidence>
<name>A0A8J3KZP4_9ACTN</name>
<evidence type="ECO:0000256" key="5">
    <source>
        <dbReference type="ARBA" id="ARBA00022989"/>
    </source>
</evidence>
<sequence length="549" mass="57916">MTARQVEIGVFAVLLGAMLVLGFAAARWRRPPSLHSLEEWGVGGRAFGNWVTWFLLGGSMYTAYTYIAVPALVYGVGAAGFFAVPFAIMTAPLAYLISTRTWSVSHAHGFVTSAEFTRARFGSRGLAALVAVTGIVATMPYIAVQLVALQAVMKTLGVTGEWPLTVAVLVASFCTFRSGLRAPALLSIAKDVLLLWLVLAIVLLVAMSGGWSAAFRGSGERFTADVSPASGLLLPEGGWLGYLTLVLGSALAIFAYPHALTGILAARDRATVQRNAAALPVYCLALGLVAMLGFFAIGQGVRPVGGDLNTVVPQLFHEVFPAWCAGIAYAAVGVAALIPAAVMSIAAANLFTRSIYREYLRPGASPREEARVSRWVSLLAKFGALVFILLLDPQFSIEFQLIGGVIVLQTVPAVVLGLWTNWFHRWALATGLLGGLATGLFLLYLVPQRAPDGRIVKAHFGGSNLPLAQLGLDSRSAVYTGLIALAVNLAIVVAATLLLRALRVPAGVDATHPADYYADATTTGTTAPRHSDTLLDGPSRPRVGAHAAR</sequence>
<dbReference type="PROSITE" id="PS50283">
    <property type="entry name" value="NA_SOLUT_SYMP_3"/>
    <property type="match status" value="1"/>
</dbReference>
<evidence type="ECO:0000256" key="3">
    <source>
        <dbReference type="ARBA" id="ARBA00022448"/>
    </source>
</evidence>
<feature type="transmembrane region" description="Helical" evidence="9">
    <location>
        <begin position="6"/>
        <end position="26"/>
    </location>
</feature>
<comment type="subcellular location">
    <subcellularLocation>
        <location evidence="1">Membrane</location>
        <topology evidence="1">Multi-pass membrane protein</topology>
    </subcellularLocation>
</comment>
<feature type="region of interest" description="Disordered" evidence="8">
    <location>
        <begin position="519"/>
        <end position="549"/>
    </location>
</feature>
<feature type="transmembrane region" description="Helical" evidence="9">
    <location>
        <begin position="47"/>
        <end position="67"/>
    </location>
</feature>
<evidence type="ECO:0000256" key="1">
    <source>
        <dbReference type="ARBA" id="ARBA00004141"/>
    </source>
</evidence>
<dbReference type="EMBL" id="BONI01000073">
    <property type="protein sequence ID" value="GIG09815.1"/>
    <property type="molecule type" value="Genomic_DNA"/>
</dbReference>
<feature type="transmembrane region" description="Helical" evidence="9">
    <location>
        <begin position="239"/>
        <end position="265"/>
    </location>
</feature>